<dbReference type="SMART" id="SM00209">
    <property type="entry name" value="TSP1"/>
    <property type="match status" value="1"/>
</dbReference>
<feature type="chain" id="PRO_5026877379" description="Fibronectin type-III domain-containing protein" evidence="1">
    <location>
        <begin position="16"/>
        <end position="349"/>
    </location>
</feature>
<keyword evidence="4" id="KW-1185">Reference proteome</keyword>
<organism evidence="3 4">
    <name type="scientific">Mytilus coruscus</name>
    <name type="common">Sea mussel</name>
    <dbReference type="NCBI Taxonomy" id="42192"/>
    <lineage>
        <taxon>Eukaryota</taxon>
        <taxon>Metazoa</taxon>
        <taxon>Spiralia</taxon>
        <taxon>Lophotrochozoa</taxon>
        <taxon>Mollusca</taxon>
        <taxon>Bivalvia</taxon>
        <taxon>Autobranchia</taxon>
        <taxon>Pteriomorphia</taxon>
        <taxon>Mytilida</taxon>
        <taxon>Mytiloidea</taxon>
        <taxon>Mytilidae</taxon>
        <taxon>Mytilinae</taxon>
        <taxon>Mytilus</taxon>
    </lineage>
</organism>
<dbReference type="Gene3D" id="2.20.100.10">
    <property type="entry name" value="Thrombospondin type-1 (TSP1) repeat"/>
    <property type="match status" value="1"/>
</dbReference>
<accession>A0A6J8EAH3</accession>
<dbReference type="GO" id="GO:0016020">
    <property type="term" value="C:membrane"/>
    <property type="evidence" value="ECO:0007669"/>
    <property type="project" value="UniProtKB-SubCell"/>
</dbReference>
<sequence>MNVLLFRLVVNGGWSNYTIVWTECSNNCGDGNQTEQKTRTCTNPMPMYGGENCTGNASLMVQHSCFLRKCPDPPKVLTNQTQTSESISLYINPANSNFTSFLISCLYLNSTELETTSTNYTVHNLVAASCYNISVLTKFHDVVSSQAISHRFCTAPPAPDSAIVTSKSSTSISITVVSKYWFDVFMNGKLFFSSSTNTDFDAQTVKITNLTPGSTYRNIQVSAFYQGLRSSWISLQNSITEIHLPPAPPSSVEIFAQTNDSFSFNITHGAGIFDQFKVSLNGIYKNFTADVNSSFTIAVFGGLNPGILYKNITVRASSHSKYSVPTQPIHHSTSKLVFIGKNINYYSYH</sequence>
<dbReference type="SMART" id="SM00060">
    <property type="entry name" value="FN3"/>
    <property type="match status" value="3"/>
</dbReference>
<dbReference type="Proteomes" id="UP000507470">
    <property type="component" value="Unassembled WGS sequence"/>
</dbReference>
<reference evidence="3 4" key="1">
    <citation type="submission" date="2020-06" db="EMBL/GenBank/DDBJ databases">
        <authorList>
            <person name="Li R."/>
            <person name="Bekaert M."/>
        </authorList>
    </citation>
    <scope>NUCLEOTIDE SEQUENCE [LARGE SCALE GENOMIC DNA]</scope>
    <source>
        <strain evidence="4">wild</strain>
    </source>
</reference>
<dbReference type="Pfam" id="PF00090">
    <property type="entry name" value="TSP_1"/>
    <property type="match status" value="1"/>
</dbReference>
<dbReference type="InterPro" id="IPR000884">
    <property type="entry name" value="TSP1_rpt"/>
</dbReference>
<protein>
    <recommendedName>
        <fullName evidence="2">Fibronectin type-III domain-containing protein</fullName>
    </recommendedName>
</protein>
<proteinExistence type="predicted"/>
<dbReference type="InterPro" id="IPR013783">
    <property type="entry name" value="Ig-like_fold"/>
</dbReference>
<feature type="signal peptide" evidence="1">
    <location>
        <begin position="1"/>
        <end position="15"/>
    </location>
</feature>
<dbReference type="InterPro" id="IPR050713">
    <property type="entry name" value="RTP_Phos/Ushers"/>
</dbReference>
<feature type="domain" description="Fibronectin type-III" evidence="2">
    <location>
        <begin position="73"/>
        <end position="157"/>
    </location>
</feature>
<dbReference type="Gene3D" id="2.60.40.10">
    <property type="entry name" value="Immunoglobulins"/>
    <property type="match status" value="1"/>
</dbReference>
<dbReference type="InterPro" id="IPR036383">
    <property type="entry name" value="TSP1_rpt_sf"/>
</dbReference>
<keyword evidence="1" id="KW-0732">Signal</keyword>
<dbReference type="SUPFAM" id="SSF82895">
    <property type="entry name" value="TSP-1 type 1 repeat"/>
    <property type="match status" value="1"/>
</dbReference>
<dbReference type="InterPro" id="IPR003961">
    <property type="entry name" value="FN3_dom"/>
</dbReference>
<evidence type="ECO:0000313" key="3">
    <source>
        <dbReference type="EMBL" id="CAC5416983.1"/>
    </source>
</evidence>
<dbReference type="OrthoDB" id="5973910at2759"/>
<gene>
    <name evidence="3" type="ORF">MCOR_49542</name>
</gene>
<dbReference type="PANTHER" id="PTHR46957:SF3">
    <property type="entry name" value="CYTOKINE RECEPTOR"/>
    <property type="match status" value="1"/>
</dbReference>
<dbReference type="InterPro" id="IPR036116">
    <property type="entry name" value="FN3_sf"/>
</dbReference>
<dbReference type="PROSITE" id="PS50853">
    <property type="entry name" value="FN3"/>
    <property type="match status" value="1"/>
</dbReference>
<dbReference type="PANTHER" id="PTHR46957">
    <property type="entry name" value="CYTOKINE RECEPTOR"/>
    <property type="match status" value="1"/>
</dbReference>
<evidence type="ECO:0000256" key="1">
    <source>
        <dbReference type="SAM" id="SignalP"/>
    </source>
</evidence>
<dbReference type="EMBL" id="CACVKT020008726">
    <property type="protein sequence ID" value="CAC5416983.1"/>
    <property type="molecule type" value="Genomic_DNA"/>
</dbReference>
<dbReference type="SUPFAM" id="SSF49265">
    <property type="entry name" value="Fibronectin type III"/>
    <property type="match status" value="2"/>
</dbReference>
<evidence type="ECO:0000259" key="2">
    <source>
        <dbReference type="PROSITE" id="PS50853"/>
    </source>
</evidence>
<dbReference type="CDD" id="cd00063">
    <property type="entry name" value="FN3"/>
    <property type="match status" value="2"/>
</dbReference>
<dbReference type="AlphaFoldDB" id="A0A6J8EAH3"/>
<evidence type="ECO:0000313" key="4">
    <source>
        <dbReference type="Proteomes" id="UP000507470"/>
    </source>
</evidence>
<dbReference type="PROSITE" id="PS50092">
    <property type="entry name" value="TSP1"/>
    <property type="match status" value="1"/>
</dbReference>
<name>A0A6J8EAH3_MYTCO</name>